<dbReference type="RefSeq" id="WP_377199066.1">
    <property type="nucleotide sequence ID" value="NZ_JBHUHF010000001.1"/>
</dbReference>
<evidence type="ECO:0000256" key="4">
    <source>
        <dbReference type="ARBA" id="ARBA00023163"/>
    </source>
</evidence>
<keyword evidence="6" id="KW-1185">Reference proteome</keyword>
<dbReference type="SUPFAM" id="SSF46785">
    <property type="entry name" value="Winged helix' DNA-binding domain"/>
    <property type="match status" value="1"/>
</dbReference>
<dbReference type="Gene3D" id="6.10.140.850">
    <property type="match status" value="1"/>
</dbReference>
<gene>
    <name evidence="5" type="ORF">ACFSL2_17525</name>
</gene>
<reference evidence="6" key="1">
    <citation type="journal article" date="2019" name="Int. J. Syst. Evol. Microbiol.">
        <title>The Global Catalogue of Microorganisms (GCM) 10K type strain sequencing project: providing services to taxonomists for standard genome sequencing and annotation.</title>
        <authorList>
            <consortium name="The Broad Institute Genomics Platform"/>
            <consortium name="The Broad Institute Genome Sequencing Center for Infectious Disease"/>
            <person name="Wu L."/>
            <person name="Ma J."/>
        </authorList>
    </citation>
    <scope>NUCLEOTIDE SEQUENCE [LARGE SCALE GENOMIC DNA]</scope>
    <source>
        <strain evidence="6">CCM 7043</strain>
    </source>
</reference>
<dbReference type="EMBL" id="JBHUHF010000001">
    <property type="protein sequence ID" value="MFD2027316.1"/>
    <property type="molecule type" value="Genomic_DNA"/>
</dbReference>
<dbReference type="InterPro" id="IPR036390">
    <property type="entry name" value="WH_DNA-bd_sf"/>
</dbReference>
<proteinExistence type="inferred from homology"/>
<evidence type="ECO:0000256" key="1">
    <source>
        <dbReference type="ARBA" id="ARBA00011046"/>
    </source>
</evidence>
<dbReference type="Proteomes" id="UP001597338">
    <property type="component" value="Unassembled WGS sequence"/>
</dbReference>
<dbReference type="InterPro" id="IPR005650">
    <property type="entry name" value="BlaI_family"/>
</dbReference>
<organism evidence="5 6">
    <name type="scientific">Promicromonospora aerolata</name>
    <dbReference type="NCBI Taxonomy" id="195749"/>
    <lineage>
        <taxon>Bacteria</taxon>
        <taxon>Bacillati</taxon>
        <taxon>Actinomycetota</taxon>
        <taxon>Actinomycetes</taxon>
        <taxon>Micrococcales</taxon>
        <taxon>Promicromonosporaceae</taxon>
        <taxon>Promicromonospora</taxon>
    </lineage>
</organism>
<evidence type="ECO:0000256" key="3">
    <source>
        <dbReference type="ARBA" id="ARBA00023125"/>
    </source>
</evidence>
<evidence type="ECO:0000256" key="2">
    <source>
        <dbReference type="ARBA" id="ARBA00023015"/>
    </source>
</evidence>
<keyword evidence="3" id="KW-0238">DNA-binding</keyword>
<keyword evidence="2" id="KW-0805">Transcription regulation</keyword>
<sequence>MRKLGDLEALVMEQLWASSEPLSVRQVLEALPDGRPRAYTTVMTVLDNLFQKGFVERERSGRAYEYWATQDRAAHTAKAMEDALASGGDRGAALMHFVEQLTPEESAQLRALLDEANPS</sequence>
<comment type="caution">
    <text evidence="5">The sequence shown here is derived from an EMBL/GenBank/DDBJ whole genome shotgun (WGS) entry which is preliminary data.</text>
</comment>
<protein>
    <submittedName>
        <fullName evidence="5">BlaI/MecI/CopY family transcriptional regulator</fullName>
    </submittedName>
</protein>
<accession>A0ABW4V9A1</accession>
<evidence type="ECO:0000313" key="5">
    <source>
        <dbReference type="EMBL" id="MFD2027316.1"/>
    </source>
</evidence>
<evidence type="ECO:0000313" key="6">
    <source>
        <dbReference type="Proteomes" id="UP001597338"/>
    </source>
</evidence>
<dbReference type="Gene3D" id="1.10.10.10">
    <property type="entry name" value="Winged helix-like DNA-binding domain superfamily/Winged helix DNA-binding domain"/>
    <property type="match status" value="1"/>
</dbReference>
<name>A0ABW4V9A1_9MICO</name>
<comment type="similarity">
    <text evidence="1">Belongs to the BlaI transcriptional regulatory family.</text>
</comment>
<dbReference type="PIRSF" id="PIRSF019455">
    <property type="entry name" value="CopR_AtkY"/>
    <property type="match status" value="1"/>
</dbReference>
<dbReference type="Pfam" id="PF03965">
    <property type="entry name" value="Penicillinase_R"/>
    <property type="match status" value="1"/>
</dbReference>
<dbReference type="InterPro" id="IPR036388">
    <property type="entry name" value="WH-like_DNA-bd_sf"/>
</dbReference>
<keyword evidence="4" id="KW-0804">Transcription</keyword>